<dbReference type="Proteomes" id="UP001501079">
    <property type="component" value="Unassembled WGS sequence"/>
</dbReference>
<proteinExistence type="predicted"/>
<comment type="caution">
    <text evidence="1">The sequence shown here is derived from an EMBL/GenBank/DDBJ whole genome shotgun (WGS) entry which is preliminary data.</text>
</comment>
<organism evidence="1 2">
    <name type="scientific">Gryllotalpicola koreensis</name>
    <dbReference type="NCBI Taxonomy" id="993086"/>
    <lineage>
        <taxon>Bacteria</taxon>
        <taxon>Bacillati</taxon>
        <taxon>Actinomycetota</taxon>
        <taxon>Actinomycetes</taxon>
        <taxon>Micrococcales</taxon>
        <taxon>Microbacteriaceae</taxon>
        <taxon>Gryllotalpicola</taxon>
    </lineage>
</organism>
<evidence type="ECO:0000313" key="1">
    <source>
        <dbReference type="EMBL" id="GAA4176048.1"/>
    </source>
</evidence>
<accession>A0ABP8A252</accession>
<name>A0ABP8A252_9MICO</name>
<protein>
    <submittedName>
        <fullName evidence="1">Uncharacterized protein</fullName>
    </submittedName>
</protein>
<evidence type="ECO:0000313" key="2">
    <source>
        <dbReference type="Proteomes" id="UP001501079"/>
    </source>
</evidence>
<gene>
    <name evidence="1" type="ORF">GCM10022287_22620</name>
</gene>
<dbReference type="EMBL" id="BAABBW010000003">
    <property type="protein sequence ID" value="GAA4176048.1"/>
    <property type="molecule type" value="Genomic_DNA"/>
</dbReference>
<keyword evidence="2" id="KW-1185">Reference proteome</keyword>
<sequence>MRFDLLFDDLEGQLESQLAVGGEQQRAEEERLRAARTPLRERLAALAGESGPGIRLRLIDGSAVEVTVATVGRDWLAAQLSDGGECVVPLGAIASLALSAAQIAASRERMPEPQPGRPGALTAKIGIGVVLRDLARRRVPLDVLTRAEPAPVHGTIDRVGADHLDLAVHERGAARRASSVLEHRVVSLAAVTQLRL</sequence>
<reference evidence="2" key="1">
    <citation type="journal article" date="2019" name="Int. J. Syst. Evol. Microbiol.">
        <title>The Global Catalogue of Microorganisms (GCM) 10K type strain sequencing project: providing services to taxonomists for standard genome sequencing and annotation.</title>
        <authorList>
            <consortium name="The Broad Institute Genomics Platform"/>
            <consortium name="The Broad Institute Genome Sequencing Center for Infectious Disease"/>
            <person name="Wu L."/>
            <person name="Ma J."/>
        </authorList>
    </citation>
    <scope>NUCLEOTIDE SEQUENCE [LARGE SCALE GENOMIC DNA]</scope>
    <source>
        <strain evidence="2">JCM 17591</strain>
    </source>
</reference>
<dbReference type="RefSeq" id="WP_344754381.1">
    <property type="nucleotide sequence ID" value="NZ_BAABBW010000003.1"/>
</dbReference>